<reference evidence="5" key="1">
    <citation type="journal article" date="2021" name="Proc. Natl. Acad. Sci. U.S.A.">
        <title>A Catalog of Tens of Thousands of Viruses from Human Metagenomes Reveals Hidden Associations with Chronic Diseases.</title>
        <authorList>
            <person name="Tisza M.J."/>
            <person name="Buck C.B."/>
        </authorList>
    </citation>
    <scope>NUCLEOTIDE SEQUENCE</scope>
    <source>
        <strain evidence="5">CtSH72</strain>
    </source>
</reference>
<feature type="domain" description="Bacteriophage T7 tail fibre protein-like N-terminal" evidence="4">
    <location>
        <begin position="1"/>
        <end position="115"/>
    </location>
</feature>
<dbReference type="GO" id="GO:0098015">
    <property type="term" value="C:virus tail"/>
    <property type="evidence" value="ECO:0007669"/>
    <property type="project" value="UniProtKB-KW"/>
</dbReference>
<proteinExistence type="predicted"/>
<evidence type="ECO:0000256" key="1">
    <source>
        <dbReference type="ARBA" id="ARBA00004328"/>
    </source>
</evidence>
<evidence type="ECO:0000256" key="3">
    <source>
        <dbReference type="ARBA" id="ARBA00022844"/>
    </source>
</evidence>
<comment type="subcellular location">
    <subcellularLocation>
        <location evidence="1">Virion</location>
    </subcellularLocation>
</comment>
<name>A0A8S5QMQ1_9CAUD</name>
<dbReference type="EMBL" id="BK015697">
    <property type="protein sequence ID" value="DAE20518.1"/>
    <property type="molecule type" value="Genomic_DNA"/>
</dbReference>
<evidence type="ECO:0000256" key="2">
    <source>
        <dbReference type="ARBA" id="ARBA00022732"/>
    </source>
</evidence>
<protein>
    <submittedName>
        <fullName evidence="5">Tail fiber protein</fullName>
    </submittedName>
</protein>
<dbReference type="Pfam" id="PF03906">
    <property type="entry name" value="Phage_T7_tail"/>
    <property type="match status" value="1"/>
</dbReference>
<accession>A0A8S5QMQ1</accession>
<evidence type="ECO:0000313" key="5">
    <source>
        <dbReference type="EMBL" id="DAE20518.1"/>
    </source>
</evidence>
<keyword evidence="3" id="KW-0946">Virion</keyword>
<keyword evidence="2" id="KW-1227">Viral tail protein</keyword>
<dbReference type="InterPro" id="IPR005604">
    <property type="entry name" value="Phage_T7_tail_fibre-like_N"/>
</dbReference>
<evidence type="ECO:0000259" key="4">
    <source>
        <dbReference type="Pfam" id="PF03906"/>
    </source>
</evidence>
<sequence length="145" mass="16419">MSDSRSTIIVYQGNEHQTQYAFPFDYLRKSFVKVGLIDEKGKISLLAQGEGYSVIDHQIILTQPTTSKIRIFRSTSTTPLISWADASVFRALDLSVQETQLLHLVEEALDGVSDSSWSKENSDNRYWLVGDIVEASEQEIDDIFK</sequence>
<organism evidence="5">
    <name type="scientific">Caudovirales sp. ctSH72</name>
    <dbReference type="NCBI Taxonomy" id="2826773"/>
    <lineage>
        <taxon>Viruses</taxon>
        <taxon>Duplodnaviria</taxon>
        <taxon>Heunggongvirae</taxon>
        <taxon>Uroviricota</taxon>
        <taxon>Caudoviricetes</taxon>
    </lineage>
</organism>